<organism evidence="11 12">
    <name type="scientific">Hypsibius exemplaris</name>
    <name type="common">Freshwater tardigrade</name>
    <dbReference type="NCBI Taxonomy" id="2072580"/>
    <lineage>
        <taxon>Eukaryota</taxon>
        <taxon>Metazoa</taxon>
        <taxon>Ecdysozoa</taxon>
        <taxon>Tardigrada</taxon>
        <taxon>Eutardigrada</taxon>
        <taxon>Parachela</taxon>
        <taxon>Hypsibioidea</taxon>
        <taxon>Hypsibiidae</taxon>
        <taxon>Hypsibius</taxon>
    </lineage>
</organism>
<dbReference type="PANTHER" id="PTHR12027">
    <property type="entry name" value="WNT RELATED"/>
    <property type="match status" value="1"/>
</dbReference>
<evidence type="ECO:0000313" key="12">
    <source>
        <dbReference type="Proteomes" id="UP000192578"/>
    </source>
</evidence>
<dbReference type="PROSITE" id="PS00246">
    <property type="entry name" value="WNT1"/>
    <property type="match status" value="1"/>
</dbReference>
<dbReference type="Gene3D" id="3.30.2460.20">
    <property type="match status" value="1"/>
</dbReference>
<dbReference type="GO" id="GO:0045165">
    <property type="term" value="P:cell fate commitment"/>
    <property type="evidence" value="ECO:0007669"/>
    <property type="project" value="TreeGrafter"/>
</dbReference>
<keyword evidence="5" id="KW-0272">Extracellular matrix</keyword>
<dbReference type="PANTHER" id="PTHR12027:SF70">
    <property type="entry name" value="PROTEIN WNT-16"/>
    <property type="match status" value="1"/>
</dbReference>
<dbReference type="CDD" id="cd19344">
    <property type="entry name" value="Wnt_Wnt16"/>
    <property type="match status" value="1"/>
</dbReference>
<evidence type="ECO:0000256" key="3">
    <source>
        <dbReference type="ARBA" id="ARBA00022473"/>
    </source>
</evidence>
<keyword evidence="10" id="KW-0732">Signal</keyword>
<keyword evidence="6 9" id="KW-0879">Wnt signaling pathway</keyword>
<protein>
    <recommendedName>
        <fullName evidence="9">Protein Wnt</fullName>
    </recommendedName>
</protein>
<feature type="chain" id="PRO_5010697857" description="Protein Wnt" evidence="10">
    <location>
        <begin position="28"/>
        <end position="389"/>
    </location>
</feature>
<evidence type="ECO:0000256" key="9">
    <source>
        <dbReference type="RuleBase" id="RU003500"/>
    </source>
</evidence>
<keyword evidence="4" id="KW-0964">Secreted</keyword>
<dbReference type="OrthoDB" id="5945655at2759"/>
<evidence type="ECO:0000256" key="1">
    <source>
        <dbReference type="ARBA" id="ARBA00004498"/>
    </source>
</evidence>
<dbReference type="GO" id="GO:0005125">
    <property type="term" value="F:cytokine activity"/>
    <property type="evidence" value="ECO:0007669"/>
    <property type="project" value="TreeGrafter"/>
</dbReference>
<evidence type="ECO:0000256" key="5">
    <source>
        <dbReference type="ARBA" id="ARBA00022530"/>
    </source>
</evidence>
<accession>A0A1W0X3Y2</accession>
<dbReference type="AlphaFoldDB" id="A0A1W0X3Y2"/>
<dbReference type="InterPro" id="IPR018161">
    <property type="entry name" value="Wnt_CS"/>
</dbReference>
<reference evidence="12" key="1">
    <citation type="submission" date="2017-01" db="EMBL/GenBank/DDBJ databases">
        <title>Comparative genomics of anhydrobiosis in the tardigrade Hypsibius dujardini.</title>
        <authorList>
            <person name="Yoshida Y."/>
            <person name="Koutsovoulos G."/>
            <person name="Laetsch D."/>
            <person name="Stevens L."/>
            <person name="Kumar S."/>
            <person name="Horikawa D."/>
            <person name="Ishino K."/>
            <person name="Komine S."/>
            <person name="Tomita M."/>
            <person name="Blaxter M."/>
            <person name="Arakawa K."/>
        </authorList>
    </citation>
    <scope>NUCLEOTIDE SEQUENCE [LARGE SCALE GENOMIC DNA]</scope>
    <source>
        <strain evidence="12">Z151</strain>
    </source>
</reference>
<feature type="signal peptide" evidence="10">
    <location>
        <begin position="1"/>
        <end position="27"/>
    </location>
</feature>
<evidence type="ECO:0000256" key="4">
    <source>
        <dbReference type="ARBA" id="ARBA00022525"/>
    </source>
</evidence>
<dbReference type="InterPro" id="IPR005817">
    <property type="entry name" value="Wnt"/>
</dbReference>
<dbReference type="EMBL" id="MTYJ01000019">
    <property type="protein sequence ID" value="OQV22138.1"/>
    <property type="molecule type" value="Genomic_DNA"/>
</dbReference>
<evidence type="ECO:0000256" key="6">
    <source>
        <dbReference type="ARBA" id="ARBA00022687"/>
    </source>
</evidence>
<keyword evidence="8" id="KW-0449">Lipoprotein</keyword>
<comment type="similarity">
    <text evidence="2 9">Belongs to the Wnt family.</text>
</comment>
<name>A0A1W0X3Y2_HYPEX</name>
<dbReference type="Pfam" id="PF00110">
    <property type="entry name" value="wnt"/>
    <property type="match status" value="1"/>
</dbReference>
<dbReference type="GO" id="GO:0060070">
    <property type="term" value="P:canonical Wnt signaling pathway"/>
    <property type="evidence" value="ECO:0007669"/>
    <property type="project" value="TreeGrafter"/>
</dbReference>
<dbReference type="InterPro" id="IPR043158">
    <property type="entry name" value="Wnt_C"/>
</dbReference>
<comment type="caution">
    <text evidence="11">The sequence shown here is derived from an EMBL/GenBank/DDBJ whole genome shotgun (WGS) entry which is preliminary data.</text>
</comment>
<dbReference type="Proteomes" id="UP000192578">
    <property type="component" value="Unassembled WGS sequence"/>
</dbReference>
<comment type="subcellular location">
    <subcellularLocation>
        <location evidence="1 9">Secreted</location>
        <location evidence="1 9">Extracellular space</location>
        <location evidence="1 9">Extracellular matrix</location>
    </subcellularLocation>
</comment>
<dbReference type="GO" id="GO:0005615">
    <property type="term" value="C:extracellular space"/>
    <property type="evidence" value="ECO:0007669"/>
    <property type="project" value="TreeGrafter"/>
</dbReference>
<keyword evidence="3 9" id="KW-0217">Developmental protein</keyword>
<comment type="function">
    <text evidence="9">Ligand for members of the frizzled family of seven transmembrane receptors.</text>
</comment>
<proteinExistence type="inferred from homology"/>
<keyword evidence="7" id="KW-1015">Disulfide bond</keyword>
<evidence type="ECO:0000256" key="7">
    <source>
        <dbReference type="ARBA" id="ARBA00023157"/>
    </source>
</evidence>
<evidence type="ECO:0000256" key="10">
    <source>
        <dbReference type="SAM" id="SignalP"/>
    </source>
</evidence>
<dbReference type="PRINTS" id="PR01349">
    <property type="entry name" value="WNTPROTEIN"/>
</dbReference>
<dbReference type="GO" id="GO:0005109">
    <property type="term" value="F:frizzled binding"/>
    <property type="evidence" value="ECO:0007669"/>
    <property type="project" value="TreeGrafter"/>
</dbReference>
<dbReference type="GO" id="GO:0030182">
    <property type="term" value="P:neuron differentiation"/>
    <property type="evidence" value="ECO:0007669"/>
    <property type="project" value="TreeGrafter"/>
</dbReference>
<evidence type="ECO:0000256" key="8">
    <source>
        <dbReference type="ARBA" id="ARBA00023288"/>
    </source>
</evidence>
<sequence length="389" mass="43983">MTLPRTFPFIRSFVIFLILDILGRHEASVSTWMYLGLVGSNVPQLPDIKLIPRGGFHPELAVLPPPVSDTSEPSDWCGSIPGLVDRQVALCRRNPEIFWHIRDAAKLAIKECQYQFHNERWNCTTSNDRHVFGKTMSKATKETAFITAISSAAVVYSVVSACSSGNVTGCGCVDIRRQSQKPAGDGWTWSGCTDNIEYGMWFSRQFNDAQEDIKRKDARNVKDAMHLHNKETGRTVVQRQMGKDCRCHGVSGSCETKSCWRKMAPFRDTGNELKAKHDNAVWIARKYAKKLKRRGRMVKHRPITNNELVFLEKSPDYCRHNPAKGIAGTAGRLCNATSTGPEGCGTLCCKRGYITQVIWRREQCRCKFVWCCEVKCQICNIKKEIHTCK</sequence>
<dbReference type="FunFam" id="3.30.2460.20:FF:000001">
    <property type="entry name" value="Wnt homolog"/>
    <property type="match status" value="1"/>
</dbReference>
<dbReference type="GO" id="GO:0000902">
    <property type="term" value="P:cell morphogenesis"/>
    <property type="evidence" value="ECO:0007669"/>
    <property type="project" value="UniProtKB-ARBA"/>
</dbReference>
<gene>
    <name evidence="11" type="ORF">BV898_03984</name>
</gene>
<dbReference type="SMART" id="SM00097">
    <property type="entry name" value="WNT1"/>
    <property type="match status" value="1"/>
</dbReference>
<evidence type="ECO:0000256" key="2">
    <source>
        <dbReference type="ARBA" id="ARBA00005683"/>
    </source>
</evidence>
<evidence type="ECO:0000313" key="11">
    <source>
        <dbReference type="EMBL" id="OQV22138.1"/>
    </source>
</evidence>
<keyword evidence="12" id="KW-1185">Reference proteome</keyword>